<dbReference type="PANTHER" id="PTHR48218">
    <property type="entry name" value="F-BOX DOMAIN CONTAINING PROTEIN"/>
    <property type="match status" value="1"/>
</dbReference>
<evidence type="ECO:0000313" key="2">
    <source>
        <dbReference type="EnsemblProtists" id="EOD08650"/>
    </source>
</evidence>
<dbReference type="KEGG" id="ehx:EMIHUDRAFT_217392"/>
<dbReference type="SUPFAM" id="SSF81383">
    <property type="entry name" value="F-box domain"/>
    <property type="match status" value="1"/>
</dbReference>
<dbReference type="EnsemblProtists" id="EOD08650">
    <property type="protein sequence ID" value="EOD08650"/>
    <property type="gene ID" value="EMIHUDRAFT_217392"/>
</dbReference>
<dbReference type="Gene3D" id="1.20.1280.50">
    <property type="match status" value="1"/>
</dbReference>
<protein>
    <recommendedName>
        <fullName evidence="1">F-box domain-containing protein</fullName>
    </recommendedName>
</protein>
<dbReference type="InterPro" id="IPR001810">
    <property type="entry name" value="F-box_dom"/>
</dbReference>
<dbReference type="Pfam" id="PF12937">
    <property type="entry name" value="F-box-like"/>
    <property type="match status" value="1"/>
</dbReference>
<dbReference type="Proteomes" id="UP000013827">
    <property type="component" value="Unassembled WGS sequence"/>
</dbReference>
<proteinExistence type="predicted"/>
<dbReference type="HOGENOM" id="CLU_1423922_0_0_1"/>
<dbReference type="PANTHER" id="PTHR48218:SF3">
    <property type="entry name" value="OS07G0170800 PROTEIN"/>
    <property type="match status" value="1"/>
</dbReference>
<evidence type="ECO:0000259" key="1">
    <source>
        <dbReference type="Pfam" id="PF12937"/>
    </source>
</evidence>
<dbReference type="RefSeq" id="XP_005761079.1">
    <property type="nucleotide sequence ID" value="XM_005761022.1"/>
</dbReference>
<keyword evidence="3" id="KW-1185">Reference proteome</keyword>
<feature type="domain" description="F-box" evidence="1">
    <location>
        <begin position="13"/>
        <end position="53"/>
    </location>
</feature>
<dbReference type="PaxDb" id="2903-EOD08650"/>
<accession>A0A0D3IBL5</accession>
<name>A0A0D3IBL5_EMIH1</name>
<dbReference type="AlphaFoldDB" id="A0A0D3IBL5"/>
<dbReference type="InterPro" id="IPR036047">
    <property type="entry name" value="F-box-like_dom_sf"/>
</dbReference>
<reference evidence="2" key="2">
    <citation type="submission" date="2024-10" db="UniProtKB">
        <authorList>
            <consortium name="EnsemblProtists"/>
        </authorList>
    </citation>
    <scope>IDENTIFICATION</scope>
</reference>
<dbReference type="GeneID" id="17254805"/>
<evidence type="ECO:0000313" key="3">
    <source>
        <dbReference type="Proteomes" id="UP000013827"/>
    </source>
</evidence>
<reference evidence="3" key="1">
    <citation type="journal article" date="2013" name="Nature">
        <title>Pan genome of the phytoplankton Emiliania underpins its global distribution.</title>
        <authorList>
            <person name="Read B.A."/>
            <person name="Kegel J."/>
            <person name="Klute M.J."/>
            <person name="Kuo A."/>
            <person name="Lefebvre S.C."/>
            <person name="Maumus F."/>
            <person name="Mayer C."/>
            <person name="Miller J."/>
            <person name="Monier A."/>
            <person name="Salamov A."/>
            <person name="Young J."/>
            <person name="Aguilar M."/>
            <person name="Claverie J.M."/>
            <person name="Frickenhaus S."/>
            <person name="Gonzalez K."/>
            <person name="Herman E.K."/>
            <person name="Lin Y.C."/>
            <person name="Napier J."/>
            <person name="Ogata H."/>
            <person name="Sarno A.F."/>
            <person name="Shmutz J."/>
            <person name="Schroeder D."/>
            <person name="de Vargas C."/>
            <person name="Verret F."/>
            <person name="von Dassow P."/>
            <person name="Valentin K."/>
            <person name="Van de Peer Y."/>
            <person name="Wheeler G."/>
            <person name="Dacks J.B."/>
            <person name="Delwiche C.F."/>
            <person name="Dyhrman S.T."/>
            <person name="Glockner G."/>
            <person name="John U."/>
            <person name="Richards T."/>
            <person name="Worden A.Z."/>
            <person name="Zhang X."/>
            <person name="Grigoriev I.V."/>
            <person name="Allen A.E."/>
            <person name="Bidle K."/>
            <person name="Borodovsky M."/>
            <person name="Bowler C."/>
            <person name="Brownlee C."/>
            <person name="Cock J.M."/>
            <person name="Elias M."/>
            <person name="Gladyshev V.N."/>
            <person name="Groth M."/>
            <person name="Guda C."/>
            <person name="Hadaegh A."/>
            <person name="Iglesias-Rodriguez M.D."/>
            <person name="Jenkins J."/>
            <person name="Jones B.M."/>
            <person name="Lawson T."/>
            <person name="Leese F."/>
            <person name="Lindquist E."/>
            <person name="Lobanov A."/>
            <person name="Lomsadze A."/>
            <person name="Malik S.B."/>
            <person name="Marsh M.E."/>
            <person name="Mackinder L."/>
            <person name="Mock T."/>
            <person name="Mueller-Roeber B."/>
            <person name="Pagarete A."/>
            <person name="Parker M."/>
            <person name="Probert I."/>
            <person name="Quesneville H."/>
            <person name="Raines C."/>
            <person name="Rensing S.A."/>
            <person name="Riano-Pachon D.M."/>
            <person name="Richier S."/>
            <person name="Rokitta S."/>
            <person name="Shiraiwa Y."/>
            <person name="Soanes D.M."/>
            <person name="van der Giezen M."/>
            <person name="Wahlund T.M."/>
            <person name="Williams B."/>
            <person name="Wilson W."/>
            <person name="Wolfe G."/>
            <person name="Wurch L.L."/>
        </authorList>
    </citation>
    <scope>NUCLEOTIDE SEQUENCE</scope>
</reference>
<organism evidence="2 3">
    <name type="scientific">Emiliania huxleyi (strain CCMP1516)</name>
    <dbReference type="NCBI Taxonomy" id="280463"/>
    <lineage>
        <taxon>Eukaryota</taxon>
        <taxon>Haptista</taxon>
        <taxon>Haptophyta</taxon>
        <taxon>Prymnesiophyceae</taxon>
        <taxon>Isochrysidales</taxon>
        <taxon>Noelaerhabdaceae</taxon>
        <taxon>Emiliania</taxon>
    </lineage>
</organism>
<sequence length="191" mass="21083">MLTTSVETTLTDDDLLYCVFSFLQARDLSVSAAVCTQWCRAASANDLWTPLCTTLWEGRLVPRRFLADPDRPRRSYFASLEDSRRCAISAAELVHLEWRFSFVTDHRRLFEGGVGEPQPPGETASFRPDSTFVSSVVGAPSSVRALRWSIAAGGHGVKVGAYPTLVVTRDPTSWGWSLTNRFVQLSTAHGA</sequence>